<evidence type="ECO:0000313" key="3">
    <source>
        <dbReference type="Proteomes" id="UP001165083"/>
    </source>
</evidence>
<dbReference type="PANTHER" id="PTHR40866">
    <property type="entry name" value="BED-TYPE DOMAIN-CONTAINING PROTEIN"/>
    <property type="match status" value="1"/>
</dbReference>
<gene>
    <name evidence="2" type="ORF">Plil01_000012200</name>
</gene>
<keyword evidence="3" id="KW-1185">Reference proteome</keyword>
<dbReference type="Pfam" id="PF05699">
    <property type="entry name" value="Dimer_Tnp_hAT"/>
    <property type="match status" value="1"/>
</dbReference>
<dbReference type="InterPro" id="IPR008906">
    <property type="entry name" value="HATC_C_dom"/>
</dbReference>
<dbReference type="AlphaFoldDB" id="A0A9W6TBA7"/>
<dbReference type="SUPFAM" id="SSF53098">
    <property type="entry name" value="Ribonuclease H-like"/>
    <property type="match status" value="1"/>
</dbReference>
<dbReference type="GO" id="GO:0046983">
    <property type="term" value="F:protein dimerization activity"/>
    <property type="evidence" value="ECO:0007669"/>
    <property type="project" value="InterPro"/>
</dbReference>
<dbReference type="Proteomes" id="UP001165083">
    <property type="component" value="Unassembled WGS sequence"/>
</dbReference>
<protein>
    <submittedName>
        <fullName evidence="2">Unnamed protein product</fullName>
    </submittedName>
</protein>
<dbReference type="OrthoDB" id="122808at2759"/>
<dbReference type="InterPro" id="IPR012337">
    <property type="entry name" value="RNaseH-like_sf"/>
</dbReference>
<sequence>MTRKNASLSSISEKTLKSYLMRVFEATEVRVAEDLPATFGIVLDGSTFSSRHYIAIFAVFNDPNMCSGAPAQDASDFFEDTECYTRRFILLAFCPLEVEEDLGAQSLFDLIADTLSRYNKPWESVQFMVADNCNVNQYIGSREGALPMVGCASHRFNLAVCDYLVSYEDLLVKIHALMTKLRTIKGRAVLRRVTDLSPVLRNDTRWSSTYAMVQRYTKLEPALNSLGHGTLVEFGIQPLLLRRTESERAHSLLKVLTDFEGITKTLQRSTLTLSGARRLFDLVCQRYPQLKPRLATTAAIVNNAALETGIVKIQRKESLNPAERHACADFRRGDRSAEEPAGELAEHSLVYQAFKKRKVVKRSLYVDVGFIPPTSNECERFFSTVKLVYSDLRKRLDPSTLEMLMFLLYNRDMWDVYTVESVRS</sequence>
<name>A0A9W6TBA7_9STRA</name>
<proteinExistence type="predicted"/>
<dbReference type="PANTHER" id="PTHR40866:SF1">
    <property type="entry name" value="BED-TYPE DOMAIN-CONTAINING PROTEIN"/>
    <property type="match status" value="1"/>
</dbReference>
<accession>A0A9W6TBA7</accession>
<comment type="caution">
    <text evidence="2">The sequence shown here is derived from an EMBL/GenBank/DDBJ whole genome shotgun (WGS) entry which is preliminary data.</text>
</comment>
<feature type="domain" description="HAT C-terminal dimerisation" evidence="1">
    <location>
        <begin position="364"/>
        <end position="407"/>
    </location>
</feature>
<reference evidence="2" key="1">
    <citation type="submission" date="2023-04" db="EMBL/GenBank/DDBJ databases">
        <title>Phytophthora lilii NBRC 32176.</title>
        <authorList>
            <person name="Ichikawa N."/>
            <person name="Sato H."/>
            <person name="Tonouchi N."/>
        </authorList>
    </citation>
    <scope>NUCLEOTIDE SEQUENCE</scope>
    <source>
        <strain evidence="2">NBRC 32176</strain>
    </source>
</reference>
<organism evidence="2 3">
    <name type="scientific">Phytophthora lilii</name>
    <dbReference type="NCBI Taxonomy" id="2077276"/>
    <lineage>
        <taxon>Eukaryota</taxon>
        <taxon>Sar</taxon>
        <taxon>Stramenopiles</taxon>
        <taxon>Oomycota</taxon>
        <taxon>Peronosporomycetes</taxon>
        <taxon>Peronosporales</taxon>
        <taxon>Peronosporaceae</taxon>
        <taxon>Phytophthora</taxon>
    </lineage>
</organism>
<evidence type="ECO:0000259" key="1">
    <source>
        <dbReference type="Pfam" id="PF05699"/>
    </source>
</evidence>
<evidence type="ECO:0000313" key="2">
    <source>
        <dbReference type="EMBL" id="GMF09199.1"/>
    </source>
</evidence>
<dbReference type="EMBL" id="BSXW01000007">
    <property type="protein sequence ID" value="GMF09199.1"/>
    <property type="molecule type" value="Genomic_DNA"/>
</dbReference>